<evidence type="ECO:0000313" key="4">
    <source>
        <dbReference type="Proteomes" id="UP001500957"/>
    </source>
</evidence>
<dbReference type="InterPro" id="IPR019554">
    <property type="entry name" value="Soluble_ligand-bd"/>
</dbReference>
<dbReference type="SUPFAM" id="SSF47781">
    <property type="entry name" value="RuvA domain 2-like"/>
    <property type="match status" value="1"/>
</dbReference>
<proteinExistence type="predicted"/>
<dbReference type="Pfam" id="PF10531">
    <property type="entry name" value="SLBB"/>
    <property type="match status" value="1"/>
</dbReference>
<comment type="caution">
    <text evidence="3">The sequence shown here is derived from an EMBL/GenBank/DDBJ whole genome shotgun (WGS) entry which is preliminary data.</text>
</comment>
<keyword evidence="1" id="KW-1133">Transmembrane helix</keyword>
<reference evidence="4" key="1">
    <citation type="journal article" date="2019" name="Int. J. Syst. Evol. Microbiol.">
        <title>The Global Catalogue of Microorganisms (GCM) 10K type strain sequencing project: providing services to taxonomists for standard genome sequencing and annotation.</title>
        <authorList>
            <consortium name="The Broad Institute Genomics Platform"/>
            <consortium name="The Broad Institute Genome Sequencing Center for Infectious Disease"/>
            <person name="Wu L."/>
            <person name="Ma J."/>
        </authorList>
    </citation>
    <scope>NUCLEOTIDE SEQUENCE [LARGE SCALE GENOMIC DNA]</scope>
    <source>
        <strain evidence="4">JCM 10671</strain>
    </source>
</reference>
<dbReference type="InterPro" id="IPR003583">
    <property type="entry name" value="Hlx-hairpin-Hlx_DNA-bd_motif"/>
</dbReference>
<evidence type="ECO:0000256" key="1">
    <source>
        <dbReference type="SAM" id="Phobius"/>
    </source>
</evidence>
<evidence type="ECO:0000313" key="3">
    <source>
        <dbReference type="EMBL" id="GAA0624970.1"/>
    </source>
</evidence>
<keyword evidence="4" id="KW-1185">Reference proteome</keyword>
<accession>A0ABP3S774</accession>
<dbReference type="Gene3D" id="3.10.560.10">
    <property type="entry name" value="Outer membrane lipoprotein wza domain like"/>
    <property type="match status" value="1"/>
</dbReference>
<feature type="domain" description="Helix-hairpin-helix DNA-binding motif class 1" evidence="2">
    <location>
        <begin position="254"/>
        <end position="273"/>
    </location>
</feature>
<keyword evidence="1" id="KW-0472">Membrane</keyword>
<dbReference type="PANTHER" id="PTHR21180:SF32">
    <property type="entry name" value="ENDONUCLEASE_EXONUCLEASE_PHOSPHATASE FAMILY DOMAIN-CONTAINING PROTEIN 1"/>
    <property type="match status" value="1"/>
</dbReference>
<organism evidence="3 4">
    <name type="scientific">Sporichthya brevicatena</name>
    <dbReference type="NCBI Taxonomy" id="171442"/>
    <lineage>
        <taxon>Bacteria</taxon>
        <taxon>Bacillati</taxon>
        <taxon>Actinomycetota</taxon>
        <taxon>Actinomycetes</taxon>
        <taxon>Sporichthyales</taxon>
        <taxon>Sporichthyaceae</taxon>
        <taxon>Sporichthya</taxon>
    </lineage>
</organism>
<protein>
    <recommendedName>
        <fullName evidence="2">Helix-hairpin-helix DNA-binding motif class 1 domain-containing protein</fullName>
    </recommendedName>
</protein>
<dbReference type="InterPro" id="IPR004509">
    <property type="entry name" value="Competence_ComEA_HhH"/>
</dbReference>
<evidence type="ECO:0000259" key="2">
    <source>
        <dbReference type="SMART" id="SM00278"/>
    </source>
</evidence>
<dbReference type="Proteomes" id="UP001500957">
    <property type="component" value="Unassembled WGS sequence"/>
</dbReference>
<name>A0ABP3S774_9ACTN</name>
<keyword evidence="1" id="KW-0812">Transmembrane</keyword>
<dbReference type="InterPro" id="IPR010994">
    <property type="entry name" value="RuvA_2-like"/>
</dbReference>
<feature type="domain" description="Helix-hairpin-helix DNA-binding motif class 1" evidence="2">
    <location>
        <begin position="224"/>
        <end position="243"/>
    </location>
</feature>
<sequence>MSTDRRPAPPRGREAVYRPAVGLRTGSGRVAEARARAELRVRELFAVGPGPVDAVPVDAVPVDAELDAVDDPDLPGPGRVRLGLDRRAVGALLVIALGGVVIAGAVVLRARPHVEDVGPAAVVAPGSPVPGVSAAPGLAAPGIVVDVQGKVRRPGVVQLPAGSRVLDALEAAGGPRPGVATTSLNLARLLTDGEQVVLEAGDAGATAGGIGSDGLVNLNTATLADLDSLPGVGPVLAQRILDWRSEHGRFSSIEELQEVPGIGPSTFADLKSRVRV</sequence>
<dbReference type="PANTHER" id="PTHR21180">
    <property type="entry name" value="ENDONUCLEASE/EXONUCLEASE/PHOSPHATASE FAMILY DOMAIN-CONTAINING PROTEIN 1"/>
    <property type="match status" value="1"/>
</dbReference>
<dbReference type="EMBL" id="BAAAHE010000025">
    <property type="protein sequence ID" value="GAA0624970.1"/>
    <property type="molecule type" value="Genomic_DNA"/>
</dbReference>
<gene>
    <name evidence="3" type="ORF">GCM10009547_30220</name>
</gene>
<dbReference type="Gene3D" id="1.10.150.310">
    <property type="entry name" value="Tex RuvX-like domain-like"/>
    <property type="match status" value="1"/>
</dbReference>
<dbReference type="SMART" id="SM00278">
    <property type="entry name" value="HhH1"/>
    <property type="match status" value="2"/>
</dbReference>
<dbReference type="NCBIfam" id="TIGR00426">
    <property type="entry name" value="competence protein ComEA helix-hairpin-helix repeat region"/>
    <property type="match status" value="1"/>
</dbReference>
<feature type="transmembrane region" description="Helical" evidence="1">
    <location>
        <begin position="88"/>
        <end position="108"/>
    </location>
</feature>
<dbReference type="Pfam" id="PF12836">
    <property type="entry name" value="HHH_3"/>
    <property type="match status" value="1"/>
</dbReference>
<dbReference type="InterPro" id="IPR051675">
    <property type="entry name" value="Endo/Exo/Phosphatase_dom_1"/>
</dbReference>